<evidence type="ECO:0000256" key="6">
    <source>
        <dbReference type="SAM" id="Phobius"/>
    </source>
</evidence>
<organism evidence="7 8">
    <name type="scientific">Pontibacter ummariensis</name>
    <dbReference type="NCBI Taxonomy" id="1610492"/>
    <lineage>
        <taxon>Bacteria</taxon>
        <taxon>Pseudomonadati</taxon>
        <taxon>Bacteroidota</taxon>
        <taxon>Cytophagia</taxon>
        <taxon>Cytophagales</taxon>
        <taxon>Hymenobacteraceae</taxon>
        <taxon>Pontibacter</taxon>
    </lineage>
</organism>
<evidence type="ECO:0000256" key="5">
    <source>
        <dbReference type="SAM" id="Coils"/>
    </source>
</evidence>
<evidence type="ECO:0000256" key="4">
    <source>
        <dbReference type="ARBA" id="ARBA00023136"/>
    </source>
</evidence>
<feature type="transmembrane region" description="Helical" evidence="6">
    <location>
        <begin position="384"/>
        <end position="408"/>
    </location>
</feature>
<keyword evidence="8" id="KW-1185">Reference proteome</keyword>
<dbReference type="GO" id="GO:0016020">
    <property type="term" value="C:membrane"/>
    <property type="evidence" value="ECO:0007669"/>
    <property type="project" value="UniProtKB-SubCell"/>
</dbReference>
<evidence type="ECO:0000256" key="1">
    <source>
        <dbReference type="ARBA" id="ARBA00004141"/>
    </source>
</evidence>
<dbReference type="AlphaFoldDB" id="A0A239IA99"/>
<dbReference type="InterPro" id="IPR027359">
    <property type="entry name" value="Volt_channel_dom_sf"/>
</dbReference>
<evidence type="ECO:0000313" key="7">
    <source>
        <dbReference type="EMBL" id="SNS90461.1"/>
    </source>
</evidence>
<dbReference type="SUPFAM" id="SSF81324">
    <property type="entry name" value="Voltage-gated potassium channels"/>
    <property type="match status" value="1"/>
</dbReference>
<evidence type="ECO:0000313" key="8">
    <source>
        <dbReference type="Proteomes" id="UP000198432"/>
    </source>
</evidence>
<feature type="transmembrane region" description="Helical" evidence="6">
    <location>
        <begin position="459"/>
        <end position="486"/>
    </location>
</feature>
<proteinExistence type="predicted"/>
<dbReference type="RefSeq" id="WP_089320417.1">
    <property type="nucleotide sequence ID" value="NZ_FZOQ01000016.1"/>
</dbReference>
<keyword evidence="2 6" id="KW-0812">Transmembrane</keyword>
<feature type="coiled-coil region" evidence="5">
    <location>
        <begin position="170"/>
        <end position="197"/>
    </location>
</feature>
<name>A0A239IA99_9BACT</name>
<dbReference type="Gene3D" id="1.20.120.350">
    <property type="entry name" value="Voltage-gated potassium channels. Chain C"/>
    <property type="match status" value="1"/>
</dbReference>
<feature type="transmembrane region" description="Helical" evidence="6">
    <location>
        <begin position="420"/>
        <end position="438"/>
    </location>
</feature>
<gene>
    <name evidence="7" type="ORF">SAMN06296052_11669</name>
</gene>
<feature type="transmembrane region" description="Helical" evidence="6">
    <location>
        <begin position="43"/>
        <end position="62"/>
    </location>
</feature>
<keyword evidence="4 6" id="KW-0472">Membrane</keyword>
<keyword evidence="5" id="KW-0175">Coiled coil</keyword>
<accession>A0A239IA99</accession>
<dbReference type="EMBL" id="FZOQ01000016">
    <property type="protein sequence ID" value="SNS90461.1"/>
    <property type="molecule type" value="Genomic_DNA"/>
</dbReference>
<reference evidence="8" key="1">
    <citation type="submission" date="2017-06" db="EMBL/GenBank/DDBJ databases">
        <authorList>
            <person name="Varghese N."/>
            <person name="Submissions S."/>
        </authorList>
    </citation>
    <scope>NUCLEOTIDE SEQUENCE [LARGE SCALE GENOMIC DNA]</scope>
    <source>
        <strain evidence="8">NKM1</strain>
    </source>
</reference>
<keyword evidence="3 6" id="KW-1133">Transmembrane helix</keyword>
<feature type="transmembrane region" description="Helical" evidence="6">
    <location>
        <begin position="69"/>
        <end position="87"/>
    </location>
</feature>
<protein>
    <submittedName>
        <fullName evidence="7">Uncharacterized protein</fullName>
    </submittedName>
</protein>
<dbReference type="Proteomes" id="UP000198432">
    <property type="component" value="Unassembled WGS sequence"/>
</dbReference>
<evidence type="ECO:0000256" key="3">
    <source>
        <dbReference type="ARBA" id="ARBA00022989"/>
    </source>
</evidence>
<comment type="subcellular location">
    <subcellularLocation>
        <location evidence="1">Membrane</location>
        <topology evidence="1">Multi-pass membrane protein</topology>
    </subcellularLocation>
</comment>
<evidence type="ECO:0000256" key="2">
    <source>
        <dbReference type="ARBA" id="ARBA00022692"/>
    </source>
</evidence>
<dbReference type="OrthoDB" id="7874975at2"/>
<sequence>MERVNDTETTASKAPVKIPPEVKQRRRRYRLLYKLEAGLETPMFLLAIVWLVFLIIEFVQGLTEVQQQIVTAIWIIFILEYLLKLFLAQNKWAYIRNNLITLVALIIPAFRAFRLVRAIRILRATRVASTTNFVRALTSGKRFWSALETAQGPDPTPEMNVGMLLSHSPAANKEELLAFAQQLADDTREEMEKATNLQWFFHIVEPERLNSDNPRRPTDFMDEATLRMGEGPYDLIVVVTDVALVSRRKRVEPGLVSAVSRIMVLSTRKLVTASRGKPMRTLDSPAARWNGAALFLHMLGHIIGLDHKDRLESRMMAPFEFKEDRVGLPRFTEKERKNMRKKTQHLPERELRGGNIMETFVFHVLMAFRHPGDVLRPLLRNWSFFLALSLPGLATAALAPCFLLVFTAEIWDVGLGLENYIAVMYAIISILGASFYLVKVQSLFMPRKEKRILTEHLAVANTVVYLSILFACIGLFTLLGVFMFLMEILVFPPDLMQTWPTVEQTEGITLGDKIRLAAFISTVGVSTGALAGGIDTETIVERMAFFQDEP</sequence>